<feature type="transmembrane region" description="Helical" evidence="1">
    <location>
        <begin position="351"/>
        <end position="371"/>
    </location>
</feature>
<evidence type="ECO:0008006" key="4">
    <source>
        <dbReference type="Google" id="ProtNLM"/>
    </source>
</evidence>
<sequence length="670" mass="70404">MVVQSTMLAVPAAIAPALAAVESLLGPGVLSGFLAAAILGVGLFSTSSTLASFAKLLRPLFILALAAPVLWIALQVVPIPFRGLGNQIWAMASAALHQPLADRFSVDVRETMLALSHYNLVLAVALVTAVVTLDKQRAAQVLSVLVSVTAVICIFSILRRSNSSGSVPAEQVWTGSTEAALGVLLSTAMAIRAVDQLRRPRRSPRSPAGPLAMLTCAILSLIVSLSAVALCSGWTALIAVLLGATTILTVVAIRKLFFGMWGRVGVLATATMLFVAAFTFIPINRNADLTIALSTQPRAATERMLQDTHAIGTGAGTFVALLPIYGDVGMLAMRERPTAAAAVAVEMGRTFLCGLLIVAVISACILFARALSRNHAYIYPAVGAGASVSLTILAFAENSLFDLWASLLVAAVYGLAFAQSLSSPARDVESIELRQLMQEASDRTTAARRIPTIPIASPSPLTRVALTVIGLLLAAQAAWMVSQSWPFGDRLSVSAVAGSNEAKASALQSTRENAATISGFAATVGLRSDNAADPQNTGRSADLNSFSAVLEYSPLRGDVWLMLAVLSKQHAATYDTTSLLRMSYYTAPNALDLIPLRLSVALGTDAAIKEPELRDLIRRDLKVAMTGRTALRPAIATAYQSASADGRAFAESSISELDPGYVQKLRSRGP</sequence>
<keyword evidence="1" id="KW-1133">Transmembrane helix</keyword>
<accession>A0ABY0DMU0</accession>
<feature type="transmembrane region" description="Helical" evidence="1">
    <location>
        <begin position="211"/>
        <end position="230"/>
    </location>
</feature>
<name>A0ABY0DMU0_9BRAD</name>
<dbReference type="EMBL" id="RDRA01000006">
    <property type="protein sequence ID" value="RXG96264.1"/>
    <property type="molecule type" value="Genomic_DNA"/>
</dbReference>
<feature type="transmembrane region" description="Helical" evidence="1">
    <location>
        <begin position="403"/>
        <end position="421"/>
    </location>
</feature>
<dbReference type="Proteomes" id="UP000289946">
    <property type="component" value="Unassembled WGS sequence"/>
</dbReference>
<evidence type="ECO:0000313" key="3">
    <source>
        <dbReference type="Proteomes" id="UP000289946"/>
    </source>
</evidence>
<feature type="transmembrane region" description="Helical" evidence="1">
    <location>
        <begin position="264"/>
        <end position="283"/>
    </location>
</feature>
<comment type="caution">
    <text evidence="2">The sequence shown here is derived from an EMBL/GenBank/DDBJ whole genome shotgun (WGS) entry which is preliminary data.</text>
</comment>
<keyword evidence="3" id="KW-1185">Reference proteome</keyword>
<reference evidence="2 3" key="1">
    <citation type="submission" date="2018-10" db="EMBL/GenBank/DDBJ databases">
        <title>Bradyrhizobium sp. nov., isolated from effective nodules of peanut in China.</title>
        <authorList>
            <person name="Li Y."/>
        </authorList>
    </citation>
    <scope>NUCLEOTIDE SEQUENCE [LARGE SCALE GENOMIC DNA]</scope>
    <source>
        <strain evidence="2 3">CCBAU 51781</strain>
    </source>
</reference>
<feature type="transmembrane region" description="Helical" evidence="1">
    <location>
        <begin position="377"/>
        <end position="396"/>
    </location>
</feature>
<protein>
    <recommendedName>
        <fullName evidence="4">Transmembrane protein</fullName>
    </recommendedName>
</protein>
<evidence type="ECO:0000256" key="1">
    <source>
        <dbReference type="SAM" id="Phobius"/>
    </source>
</evidence>
<keyword evidence="1" id="KW-0812">Transmembrane</keyword>
<evidence type="ECO:0000313" key="2">
    <source>
        <dbReference type="EMBL" id="RXG96264.1"/>
    </source>
</evidence>
<feature type="transmembrane region" description="Helical" evidence="1">
    <location>
        <begin position="60"/>
        <end position="81"/>
    </location>
</feature>
<feature type="transmembrane region" description="Helical" evidence="1">
    <location>
        <begin position="29"/>
        <end position="53"/>
    </location>
</feature>
<gene>
    <name evidence="2" type="ORF">EAS62_11710</name>
</gene>
<organism evidence="2 3">
    <name type="scientific">Bradyrhizobium zhanjiangense</name>
    <dbReference type="NCBI Taxonomy" id="1325107"/>
    <lineage>
        <taxon>Bacteria</taxon>
        <taxon>Pseudomonadati</taxon>
        <taxon>Pseudomonadota</taxon>
        <taxon>Alphaproteobacteria</taxon>
        <taxon>Hyphomicrobiales</taxon>
        <taxon>Nitrobacteraceae</taxon>
        <taxon>Bradyrhizobium</taxon>
    </lineage>
</organism>
<feature type="transmembrane region" description="Helical" evidence="1">
    <location>
        <begin position="236"/>
        <end position="257"/>
    </location>
</feature>
<feature type="transmembrane region" description="Helical" evidence="1">
    <location>
        <begin position="115"/>
        <end position="133"/>
    </location>
</feature>
<proteinExistence type="predicted"/>
<feature type="transmembrane region" description="Helical" evidence="1">
    <location>
        <begin position="140"/>
        <end position="159"/>
    </location>
</feature>
<feature type="transmembrane region" description="Helical" evidence="1">
    <location>
        <begin position="171"/>
        <end position="191"/>
    </location>
</feature>
<feature type="transmembrane region" description="Helical" evidence="1">
    <location>
        <begin position="310"/>
        <end position="330"/>
    </location>
</feature>
<keyword evidence="1" id="KW-0472">Membrane</keyword>